<dbReference type="Pfam" id="PF01451">
    <property type="entry name" value="LMWPc"/>
    <property type="match status" value="1"/>
</dbReference>
<protein>
    <recommendedName>
        <fullName evidence="2">protein-tyrosine-phosphatase</fullName>
        <ecNumber evidence="2">3.1.3.48</ecNumber>
    </recommendedName>
</protein>
<name>L1MF10_9CORY</name>
<dbReference type="InterPro" id="IPR050438">
    <property type="entry name" value="LMW_PTPase"/>
</dbReference>
<dbReference type="PANTHER" id="PTHR11717">
    <property type="entry name" value="LOW MOLECULAR WEIGHT PROTEIN TYROSINE PHOSPHATASE"/>
    <property type="match status" value="1"/>
</dbReference>
<evidence type="ECO:0000256" key="2">
    <source>
        <dbReference type="ARBA" id="ARBA00013064"/>
    </source>
</evidence>
<keyword evidence="3" id="KW-0378">Hydrolase</keyword>
<dbReference type="InterPro" id="IPR023485">
    <property type="entry name" value="Ptyr_pPase"/>
</dbReference>
<dbReference type="SUPFAM" id="SSF52788">
    <property type="entry name" value="Phosphotyrosine protein phosphatases I"/>
    <property type="match status" value="1"/>
</dbReference>
<dbReference type="InterPro" id="IPR017867">
    <property type="entry name" value="Tyr_phospatase_low_mol_wt"/>
</dbReference>
<sequence>MTGHTESLYIVFVCTGNICRSPMADVIFRDALDDAHLTDDVLVRSCGIGGWHVGQSADRRAIAELQASGHDGTQHRAAQLGPEHDDADLFVALDNGHIHDLVRHGIPSEKIRLLRSFDPSSPRGADVDDPYYSNAAAFTEVRTQIDAAMPGMIDWVKERLEHSSKR</sequence>
<feature type="domain" description="Phosphotyrosine protein phosphatase I" evidence="6">
    <location>
        <begin position="8"/>
        <end position="155"/>
    </location>
</feature>
<evidence type="ECO:0000256" key="1">
    <source>
        <dbReference type="ARBA" id="ARBA00011063"/>
    </source>
</evidence>
<keyword evidence="4" id="KW-0904">Protein phosphatase</keyword>
<dbReference type="CDD" id="cd16343">
    <property type="entry name" value="LMWPTP"/>
    <property type="match status" value="1"/>
</dbReference>
<comment type="caution">
    <text evidence="7">The sequence shown here is derived from an EMBL/GenBank/DDBJ whole genome shotgun (WGS) entry which is preliminary data.</text>
</comment>
<dbReference type="EMBL" id="AMEM01000023">
    <property type="protein sequence ID" value="EKX89526.1"/>
    <property type="molecule type" value="Genomic_DNA"/>
</dbReference>
<gene>
    <name evidence="7" type="ORF">HMPREF9997_01769</name>
</gene>
<evidence type="ECO:0000256" key="5">
    <source>
        <dbReference type="PIRSR" id="PIRSR617867-1"/>
    </source>
</evidence>
<dbReference type="PRINTS" id="PR00719">
    <property type="entry name" value="LMWPTPASE"/>
</dbReference>
<evidence type="ECO:0000313" key="8">
    <source>
        <dbReference type="Proteomes" id="UP000010445"/>
    </source>
</evidence>
<dbReference type="HOGENOM" id="CLU_071415_2_1_11"/>
<dbReference type="STRING" id="1035195.HMPREF9997_01769"/>
<evidence type="ECO:0000256" key="4">
    <source>
        <dbReference type="ARBA" id="ARBA00022912"/>
    </source>
</evidence>
<evidence type="ECO:0000259" key="6">
    <source>
        <dbReference type="SMART" id="SM00226"/>
    </source>
</evidence>
<dbReference type="PANTHER" id="PTHR11717:SF7">
    <property type="entry name" value="LOW MOLECULAR WEIGHT PHOSPHOTYROSINE PROTEIN PHOSPHATASE"/>
    <property type="match status" value="1"/>
</dbReference>
<dbReference type="SMART" id="SM00226">
    <property type="entry name" value="LMWPc"/>
    <property type="match status" value="1"/>
</dbReference>
<dbReference type="eggNOG" id="COG0394">
    <property type="taxonomic scope" value="Bacteria"/>
</dbReference>
<feature type="active site" description="Nucleophile" evidence="5">
    <location>
        <position position="14"/>
    </location>
</feature>
<dbReference type="InterPro" id="IPR036196">
    <property type="entry name" value="Ptyr_pPase_sf"/>
</dbReference>
<dbReference type="GO" id="GO:0004725">
    <property type="term" value="F:protein tyrosine phosphatase activity"/>
    <property type="evidence" value="ECO:0007669"/>
    <property type="project" value="UniProtKB-EC"/>
</dbReference>
<dbReference type="GeneID" id="84897519"/>
<dbReference type="OrthoDB" id="9784339at2"/>
<feature type="active site" description="Proton donor" evidence="5">
    <location>
        <position position="129"/>
    </location>
</feature>
<dbReference type="Gene3D" id="3.40.50.2300">
    <property type="match status" value="1"/>
</dbReference>
<dbReference type="EC" id="3.1.3.48" evidence="2"/>
<feature type="active site" evidence="5">
    <location>
        <position position="20"/>
    </location>
</feature>
<dbReference type="AlphaFoldDB" id="L1MF10"/>
<accession>L1MF10</accession>
<organism evidence="7 8">
    <name type="scientific">Corynebacterium durum F0235</name>
    <dbReference type="NCBI Taxonomy" id="1035195"/>
    <lineage>
        <taxon>Bacteria</taxon>
        <taxon>Bacillati</taxon>
        <taxon>Actinomycetota</taxon>
        <taxon>Actinomycetes</taxon>
        <taxon>Mycobacteriales</taxon>
        <taxon>Corynebacteriaceae</taxon>
        <taxon>Corynebacterium</taxon>
    </lineage>
</organism>
<proteinExistence type="inferred from homology"/>
<dbReference type="RefSeq" id="WP_006063997.1">
    <property type="nucleotide sequence ID" value="NZ_KB290831.1"/>
</dbReference>
<dbReference type="Proteomes" id="UP000010445">
    <property type="component" value="Unassembled WGS sequence"/>
</dbReference>
<keyword evidence="8" id="KW-1185">Reference proteome</keyword>
<evidence type="ECO:0000313" key="7">
    <source>
        <dbReference type="EMBL" id="EKX89526.1"/>
    </source>
</evidence>
<comment type="similarity">
    <text evidence="1">Belongs to the low molecular weight phosphotyrosine protein phosphatase family.</text>
</comment>
<reference evidence="7 8" key="1">
    <citation type="submission" date="2012-05" db="EMBL/GenBank/DDBJ databases">
        <authorList>
            <person name="Weinstock G."/>
            <person name="Sodergren E."/>
            <person name="Lobos E.A."/>
            <person name="Fulton L."/>
            <person name="Fulton R."/>
            <person name="Courtney L."/>
            <person name="Fronick C."/>
            <person name="O'Laughlin M."/>
            <person name="Godfrey J."/>
            <person name="Wilson R.M."/>
            <person name="Miner T."/>
            <person name="Farmer C."/>
            <person name="Delehaunty K."/>
            <person name="Cordes M."/>
            <person name="Minx P."/>
            <person name="Tomlinson C."/>
            <person name="Chen J."/>
            <person name="Wollam A."/>
            <person name="Pepin K.H."/>
            <person name="Bhonagiri V."/>
            <person name="Zhang X."/>
            <person name="Suruliraj S."/>
            <person name="Warren W."/>
            <person name="Mitreva M."/>
            <person name="Mardis E.R."/>
            <person name="Wilson R.K."/>
        </authorList>
    </citation>
    <scope>NUCLEOTIDE SEQUENCE [LARGE SCALE GENOMIC DNA]</scope>
    <source>
        <strain evidence="7 8">F0235</strain>
    </source>
</reference>
<evidence type="ECO:0000256" key="3">
    <source>
        <dbReference type="ARBA" id="ARBA00022801"/>
    </source>
</evidence>
<dbReference type="PATRIC" id="fig|1035195.3.peg.1602"/>